<dbReference type="Pfam" id="PF07691">
    <property type="entry name" value="PA14"/>
    <property type="match status" value="1"/>
</dbReference>
<dbReference type="InterPro" id="IPR004843">
    <property type="entry name" value="Calcineurin-like_PHP"/>
</dbReference>
<keyword evidence="1" id="KW-0732">Signal</keyword>
<dbReference type="Gene3D" id="3.60.21.10">
    <property type="match status" value="1"/>
</dbReference>
<evidence type="ECO:0000256" key="1">
    <source>
        <dbReference type="SAM" id="SignalP"/>
    </source>
</evidence>
<dbReference type="SUPFAM" id="SSF56988">
    <property type="entry name" value="Anthrax protective antigen"/>
    <property type="match status" value="1"/>
</dbReference>
<evidence type="ECO:0000259" key="2">
    <source>
        <dbReference type="PROSITE" id="PS51820"/>
    </source>
</evidence>
<protein>
    <submittedName>
        <fullName evidence="3">Metallophosphoesterase</fullName>
    </submittedName>
</protein>
<feature type="signal peptide" evidence="1">
    <location>
        <begin position="1"/>
        <end position="21"/>
    </location>
</feature>
<name>A0A9D2CKS8_9BACE</name>
<dbReference type="Pfam" id="PF00149">
    <property type="entry name" value="Metallophos"/>
    <property type="match status" value="1"/>
</dbReference>
<dbReference type="SUPFAM" id="SSF56300">
    <property type="entry name" value="Metallo-dependent phosphatases"/>
    <property type="match status" value="1"/>
</dbReference>
<dbReference type="EMBL" id="DXCV01000046">
    <property type="protein sequence ID" value="HIY88313.1"/>
    <property type="molecule type" value="Genomic_DNA"/>
</dbReference>
<feature type="chain" id="PRO_5038581915" evidence="1">
    <location>
        <begin position="22"/>
        <end position="480"/>
    </location>
</feature>
<reference evidence="3" key="2">
    <citation type="submission" date="2021-04" db="EMBL/GenBank/DDBJ databases">
        <authorList>
            <person name="Gilroy R."/>
        </authorList>
    </citation>
    <scope>NUCLEOTIDE SEQUENCE</scope>
    <source>
        <strain evidence="3">Gambia2-208</strain>
    </source>
</reference>
<dbReference type="InterPro" id="IPR011658">
    <property type="entry name" value="PA14_dom"/>
</dbReference>
<dbReference type="InterPro" id="IPR037524">
    <property type="entry name" value="PA14/GLEYA"/>
</dbReference>
<gene>
    <name evidence="3" type="ORF">H9824_06380</name>
</gene>
<evidence type="ECO:0000313" key="4">
    <source>
        <dbReference type="Proteomes" id="UP000886851"/>
    </source>
</evidence>
<feature type="domain" description="PA14" evidence="2">
    <location>
        <begin position="339"/>
        <end position="475"/>
    </location>
</feature>
<dbReference type="InterPro" id="IPR029052">
    <property type="entry name" value="Metallo-depent_PP-like"/>
</dbReference>
<proteinExistence type="predicted"/>
<dbReference type="CDD" id="cd07383">
    <property type="entry name" value="MPP_Dcr2"/>
    <property type="match status" value="1"/>
</dbReference>
<sequence length="480" mass="53724">MKKVSILLLVLLGCMPAISFAQKQTFAFKDGKFKIVQFTDLHWAPRSTGCADTEATIRAVLKAEQPDLAVLSGDVVTDDPAREGWQAVTDLFNELKMPFVVTMGNHDAEYLTKDEIYDFLLQSPYYVGEKGPKDIKGCGNCVLPIQGTGGKTEAVLYFLDSNDYQPEKLYGAYDWIHFDQIAWYHEQSARFTQANGGQPLPALAFFHIPLQEYGEIVGDNKTYGTKNEGVAGSKLNSGIFTSFIEMQDVMGTFVGHDHDNDYLGINKGILLAFGRVTGKDAYGDLKRGARIIEMYEGQRKFNTWITTPDGREATYYYPSGLNSEEEARMTYSPALDVKPAKQGVAYTYYEGNCEETADIAACRKVKEGTMKNFSIAEAPLEDHFAYEFRTLLRIPEKGVYRFYTYSDDGSVLYIDGQKVVDNDGGHSAGRAEGKIALDKGFHDVRLLYFEDYMGQALEVGFCGKDIFETVLPDEMLYLPE</sequence>
<dbReference type="PANTHER" id="PTHR32440:SF11">
    <property type="entry name" value="METALLOPHOSPHOESTERASE DOMAIN-CONTAINING PROTEIN"/>
    <property type="match status" value="1"/>
</dbReference>
<dbReference type="GO" id="GO:0005737">
    <property type="term" value="C:cytoplasm"/>
    <property type="evidence" value="ECO:0007669"/>
    <property type="project" value="TreeGrafter"/>
</dbReference>
<dbReference type="SMART" id="SM00758">
    <property type="entry name" value="PA14"/>
    <property type="match status" value="1"/>
</dbReference>
<dbReference type="PROSITE" id="PS51820">
    <property type="entry name" value="PA14"/>
    <property type="match status" value="1"/>
</dbReference>
<accession>A0A9D2CKS8</accession>
<dbReference type="AlphaFoldDB" id="A0A9D2CKS8"/>
<reference evidence="3" key="1">
    <citation type="journal article" date="2021" name="PeerJ">
        <title>Extensive microbial diversity within the chicken gut microbiome revealed by metagenomics and culture.</title>
        <authorList>
            <person name="Gilroy R."/>
            <person name="Ravi A."/>
            <person name="Getino M."/>
            <person name="Pursley I."/>
            <person name="Horton D.L."/>
            <person name="Alikhan N.F."/>
            <person name="Baker D."/>
            <person name="Gharbi K."/>
            <person name="Hall N."/>
            <person name="Watson M."/>
            <person name="Adriaenssens E.M."/>
            <person name="Foster-Nyarko E."/>
            <person name="Jarju S."/>
            <person name="Secka A."/>
            <person name="Antonio M."/>
            <person name="Oren A."/>
            <person name="Chaudhuri R.R."/>
            <person name="La Ragione R."/>
            <person name="Hildebrand F."/>
            <person name="Pallen M.J."/>
        </authorList>
    </citation>
    <scope>NUCLEOTIDE SEQUENCE</scope>
    <source>
        <strain evidence="3">Gambia2-208</strain>
    </source>
</reference>
<dbReference type="GO" id="GO:0016788">
    <property type="term" value="F:hydrolase activity, acting on ester bonds"/>
    <property type="evidence" value="ECO:0007669"/>
    <property type="project" value="TreeGrafter"/>
</dbReference>
<comment type="caution">
    <text evidence="3">The sequence shown here is derived from an EMBL/GenBank/DDBJ whole genome shotgun (WGS) entry which is preliminary data.</text>
</comment>
<organism evidence="3 4">
    <name type="scientific">Candidatus Bacteroides pullicola</name>
    <dbReference type="NCBI Taxonomy" id="2838475"/>
    <lineage>
        <taxon>Bacteria</taxon>
        <taxon>Pseudomonadati</taxon>
        <taxon>Bacteroidota</taxon>
        <taxon>Bacteroidia</taxon>
        <taxon>Bacteroidales</taxon>
        <taxon>Bacteroidaceae</taxon>
        <taxon>Bacteroides</taxon>
    </lineage>
</organism>
<dbReference type="PANTHER" id="PTHR32440">
    <property type="entry name" value="PHOSPHATASE DCR2-RELATED-RELATED"/>
    <property type="match status" value="1"/>
</dbReference>
<dbReference type="Proteomes" id="UP000886851">
    <property type="component" value="Unassembled WGS sequence"/>
</dbReference>
<dbReference type="Gene3D" id="3.90.182.10">
    <property type="entry name" value="Toxin - Anthrax Protective Antigen,domain 1"/>
    <property type="match status" value="1"/>
</dbReference>
<evidence type="ECO:0000313" key="3">
    <source>
        <dbReference type="EMBL" id="HIY88313.1"/>
    </source>
</evidence>